<protein>
    <submittedName>
        <fullName evidence="1">Uncharacterized protein</fullName>
    </submittedName>
</protein>
<reference evidence="1 2" key="1">
    <citation type="submission" date="2019-01" db="EMBL/GenBank/DDBJ databases">
        <title>Sequencing of cultivated peanut Arachis hypogaea provides insights into genome evolution and oil improvement.</title>
        <authorList>
            <person name="Chen X."/>
        </authorList>
    </citation>
    <scope>NUCLEOTIDE SEQUENCE [LARGE SCALE GENOMIC DNA]</scope>
    <source>
        <strain evidence="2">cv. Fuhuasheng</strain>
        <tissue evidence="1">Leaves</tissue>
    </source>
</reference>
<gene>
    <name evidence="1" type="ORF">Ahy_B04g072755</name>
</gene>
<dbReference type="GO" id="GO:0061608">
    <property type="term" value="F:nuclear import signal receptor activity"/>
    <property type="evidence" value="ECO:0007669"/>
    <property type="project" value="TreeGrafter"/>
</dbReference>
<comment type="caution">
    <text evidence="1">The sequence shown here is derived from an EMBL/GenBank/DDBJ whole genome shotgun (WGS) entry which is preliminary data.</text>
</comment>
<dbReference type="GO" id="GO:0051457">
    <property type="term" value="P:maintenance of protein location in nucleus"/>
    <property type="evidence" value="ECO:0007669"/>
    <property type="project" value="TreeGrafter"/>
</dbReference>
<sequence length="206" mass="23594">MEETEESPSQMNRLQVDGMYGISFAEFNKKRKLQSDQLDLVRPKHKCWVGSFCSEHASMSDENQVLESVHNQMVKIRTDAAFLDERSEPESAKDSNSFMEDSDTAISVNKEAKLDADTYLYVFNDNKEHLLELENYAGHAYSEDGKDGAELAIEEEFEDFLLSNGVDPNMYVLSSGRRNVNREAQSSTRPPTIDQEFEEYFSMLML</sequence>
<dbReference type="PANTHER" id="PTHR37723:SF1">
    <property type="entry name" value="PROTEIN FAR-RED-ELONGATED HYPOCOTYL 1-LIKE"/>
    <property type="match status" value="1"/>
</dbReference>
<dbReference type="Proteomes" id="UP000289738">
    <property type="component" value="Chromosome B04"/>
</dbReference>
<dbReference type="EMBL" id="SDMP01000014">
    <property type="protein sequence ID" value="RYR15809.1"/>
    <property type="molecule type" value="Genomic_DNA"/>
</dbReference>
<dbReference type="AlphaFoldDB" id="A0A444ZNM8"/>
<name>A0A444ZNM8_ARAHY</name>
<keyword evidence="2" id="KW-1185">Reference proteome</keyword>
<organism evidence="1 2">
    <name type="scientific">Arachis hypogaea</name>
    <name type="common">Peanut</name>
    <dbReference type="NCBI Taxonomy" id="3818"/>
    <lineage>
        <taxon>Eukaryota</taxon>
        <taxon>Viridiplantae</taxon>
        <taxon>Streptophyta</taxon>
        <taxon>Embryophyta</taxon>
        <taxon>Tracheophyta</taxon>
        <taxon>Spermatophyta</taxon>
        <taxon>Magnoliopsida</taxon>
        <taxon>eudicotyledons</taxon>
        <taxon>Gunneridae</taxon>
        <taxon>Pentapetalae</taxon>
        <taxon>rosids</taxon>
        <taxon>fabids</taxon>
        <taxon>Fabales</taxon>
        <taxon>Fabaceae</taxon>
        <taxon>Papilionoideae</taxon>
        <taxon>50 kb inversion clade</taxon>
        <taxon>dalbergioids sensu lato</taxon>
        <taxon>Dalbergieae</taxon>
        <taxon>Pterocarpus clade</taxon>
        <taxon>Arachis</taxon>
    </lineage>
</organism>
<dbReference type="GO" id="GO:0005737">
    <property type="term" value="C:cytoplasm"/>
    <property type="evidence" value="ECO:0007669"/>
    <property type="project" value="TreeGrafter"/>
</dbReference>
<evidence type="ECO:0000313" key="1">
    <source>
        <dbReference type="EMBL" id="RYR15809.1"/>
    </source>
</evidence>
<dbReference type="GO" id="GO:0016607">
    <property type="term" value="C:nuclear speck"/>
    <property type="evidence" value="ECO:0007669"/>
    <property type="project" value="TreeGrafter"/>
</dbReference>
<dbReference type="GO" id="GO:0009639">
    <property type="term" value="P:response to red or far red light"/>
    <property type="evidence" value="ECO:0007669"/>
    <property type="project" value="InterPro"/>
</dbReference>
<proteinExistence type="predicted"/>
<dbReference type="PANTHER" id="PTHR37723">
    <property type="entry name" value="PROTEIN FAR-RED ELONGATED HYPOCOTYL 1"/>
    <property type="match status" value="1"/>
</dbReference>
<dbReference type="InterPro" id="IPR037766">
    <property type="entry name" value="FHY1"/>
</dbReference>
<accession>A0A444ZNM8</accession>
<evidence type="ECO:0000313" key="2">
    <source>
        <dbReference type="Proteomes" id="UP000289738"/>
    </source>
</evidence>